<organism evidence="2 3">
    <name type="scientific">Thermoflexus hugenholtzii JAD2</name>
    <dbReference type="NCBI Taxonomy" id="877466"/>
    <lineage>
        <taxon>Bacteria</taxon>
        <taxon>Bacillati</taxon>
        <taxon>Chloroflexota</taxon>
        <taxon>Thermoflexia</taxon>
        <taxon>Thermoflexales</taxon>
        <taxon>Thermoflexaceae</taxon>
        <taxon>Thermoflexus</taxon>
    </lineage>
</organism>
<dbReference type="Proteomes" id="UP000197025">
    <property type="component" value="Unassembled WGS sequence"/>
</dbReference>
<protein>
    <recommendedName>
        <fullName evidence="1">SnoaL-like domain-containing protein</fullName>
    </recommendedName>
</protein>
<feature type="domain" description="SnoaL-like" evidence="1">
    <location>
        <begin position="14"/>
        <end position="122"/>
    </location>
</feature>
<dbReference type="Pfam" id="PF12680">
    <property type="entry name" value="SnoaL_2"/>
    <property type="match status" value="1"/>
</dbReference>
<dbReference type="Gene3D" id="3.10.450.50">
    <property type="match status" value="1"/>
</dbReference>
<evidence type="ECO:0000313" key="2">
    <source>
        <dbReference type="EMBL" id="SNB65897.1"/>
    </source>
</evidence>
<sequence length="142" mass="15940">MIGAWLAQRKIPEIYQAFNRHDLKAVLANFADDVTFIFPGDVRASGVHSGKEAVARWFEQFFAQFPTLRFTVRRVAVANLFDMTGDNVVATRWDVEVVNRDGRQGHNSGVTVTTLRRGKAVHIQDFIFDTGPNFRAAWGEGG</sequence>
<dbReference type="InterPro" id="IPR011944">
    <property type="entry name" value="Steroid_delta5-4_isomerase"/>
</dbReference>
<keyword evidence="3" id="KW-1185">Reference proteome</keyword>
<dbReference type="InParanoid" id="A0A212R1P2"/>
<evidence type="ECO:0000313" key="3">
    <source>
        <dbReference type="Proteomes" id="UP000197025"/>
    </source>
</evidence>
<dbReference type="CDD" id="cd00531">
    <property type="entry name" value="NTF2_like"/>
    <property type="match status" value="1"/>
</dbReference>
<reference evidence="3" key="1">
    <citation type="submission" date="2017-06" db="EMBL/GenBank/DDBJ databases">
        <authorList>
            <person name="Varghese N."/>
            <person name="Submissions S."/>
        </authorList>
    </citation>
    <scope>NUCLEOTIDE SEQUENCE [LARGE SCALE GENOMIC DNA]</scope>
    <source>
        <strain evidence="3">JAD2</strain>
    </source>
</reference>
<dbReference type="OrthoDB" id="13610at2"/>
<evidence type="ECO:0000259" key="1">
    <source>
        <dbReference type="Pfam" id="PF12680"/>
    </source>
</evidence>
<dbReference type="InterPro" id="IPR032710">
    <property type="entry name" value="NTF2-like_dom_sf"/>
</dbReference>
<dbReference type="RefSeq" id="WP_088571281.1">
    <property type="nucleotide sequence ID" value="NZ_FYEK01000028.1"/>
</dbReference>
<dbReference type="NCBIfam" id="TIGR02246">
    <property type="entry name" value="SgcJ/EcaC family oxidoreductase"/>
    <property type="match status" value="1"/>
</dbReference>
<name>A0A212R1P2_9CHLR</name>
<proteinExistence type="predicted"/>
<gene>
    <name evidence="2" type="ORF">SAMN02746019_00000190</name>
</gene>
<dbReference type="SUPFAM" id="SSF54427">
    <property type="entry name" value="NTF2-like"/>
    <property type="match status" value="1"/>
</dbReference>
<accession>A0A212R1P2</accession>
<dbReference type="AlphaFoldDB" id="A0A212R1P2"/>
<dbReference type="EMBL" id="FYEK01000028">
    <property type="protein sequence ID" value="SNB65897.1"/>
    <property type="molecule type" value="Genomic_DNA"/>
</dbReference>
<dbReference type="InterPro" id="IPR037401">
    <property type="entry name" value="SnoaL-like"/>
</dbReference>